<gene>
    <name evidence="2" type="ORF">I8755_04145</name>
</gene>
<dbReference type="Proteomes" id="UP000596130">
    <property type="component" value="Chromosome"/>
</dbReference>
<reference evidence="2 3" key="1">
    <citation type="submission" date="2020-12" db="EMBL/GenBank/DDBJ databases">
        <title>Identification and biosynthesis of polyene macrolides produced by Streptomyces alfalfae Men-myco-93-63.</title>
        <authorList>
            <person name="Liu D."/>
            <person name="Li Y."/>
            <person name="Liu L."/>
            <person name="Han X."/>
            <person name="Shen F."/>
        </authorList>
    </citation>
    <scope>NUCLEOTIDE SEQUENCE [LARGE SCALE GENOMIC DNA]</scope>
    <source>
        <strain evidence="2 3">Men-myco-93-63</strain>
    </source>
</reference>
<dbReference type="RefSeq" id="WP_198501791.1">
    <property type="nucleotide sequence ID" value="NZ_CP065959.1"/>
</dbReference>
<feature type="signal peptide" evidence="1">
    <location>
        <begin position="1"/>
        <end position="30"/>
    </location>
</feature>
<keyword evidence="1" id="KW-0732">Signal</keyword>
<dbReference type="AlphaFoldDB" id="A0A7T4PCN9"/>
<proteinExistence type="predicted"/>
<protein>
    <recommendedName>
        <fullName evidence="4">Secreted protein</fullName>
    </recommendedName>
</protein>
<evidence type="ECO:0000313" key="3">
    <source>
        <dbReference type="Proteomes" id="UP000596130"/>
    </source>
</evidence>
<accession>A0A7T4PCN9</accession>
<dbReference type="EMBL" id="CP065959">
    <property type="protein sequence ID" value="QQC87685.1"/>
    <property type="molecule type" value="Genomic_DNA"/>
</dbReference>
<evidence type="ECO:0000256" key="1">
    <source>
        <dbReference type="SAM" id="SignalP"/>
    </source>
</evidence>
<evidence type="ECO:0000313" key="2">
    <source>
        <dbReference type="EMBL" id="QQC87685.1"/>
    </source>
</evidence>
<name>A0A7T4PCN9_9ACTN</name>
<sequence>MRRRPLRPLLAGRAAAVAVSIGALLGPALATAPAHAGARATCELQDGIVLRDTIGNTFTKALYCDNLPADLYGRPTLSAPVTGWLLLSPSWFTCYSIGPKDTKGNDVWYYTQGDRVGDLPYIKGWGNVPAEMVQLPAGMPHPAAGLPRCPWY</sequence>
<feature type="chain" id="PRO_5032330152" description="Secreted protein" evidence="1">
    <location>
        <begin position="31"/>
        <end position="152"/>
    </location>
</feature>
<organism evidence="2 3">
    <name type="scientific">Streptomyces alfalfae</name>
    <dbReference type="NCBI Taxonomy" id="1642299"/>
    <lineage>
        <taxon>Bacteria</taxon>
        <taxon>Bacillati</taxon>
        <taxon>Actinomycetota</taxon>
        <taxon>Actinomycetes</taxon>
        <taxon>Kitasatosporales</taxon>
        <taxon>Streptomycetaceae</taxon>
        <taxon>Streptomyces</taxon>
    </lineage>
</organism>
<evidence type="ECO:0008006" key="4">
    <source>
        <dbReference type="Google" id="ProtNLM"/>
    </source>
</evidence>